<dbReference type="InterPro" id="IPR036852">
    <property type="entry name" value="Peptidase_S8/S53_dom_sf"/>
</dbReference>
<feature type="domain" description="Peptidase S8/S53" evidence="8">
    <location>
        <begin position="45"/>
        <end position="272"/>
    </location>
</feature>
<dbReference type="Proteomes" id="UP000018692">
    <property type="component" value="Unassembled WGS sequence"/>
</dbReference>
<dbReference type="SUPFAM" id="SSF52743">
    <property type="entry name" value="Subtilisin-like"/>
    <property type="match status" value="1"/>
</dbReference>
<keyword evidence="4 5" id="KW-0720">Serine protease</keyword>
<proteinExistence type="inferred from homology"/>
<comment type="similarity">
    <text evidence="1 5 6">Belongs to the peptidase S8 family.</text>
</comment>
<dbReference type="PANTHER" id="PTHR43806:SF11">
    <property type="entry name" value="CEREVISIN-RELATED"/>
    <property type="match status" value="1"/>
</dbReference>
<dbReference type="AlphaFoldDB" id="V8ARE3"/>
<dbReference type="Pfam" id="PF00082">
    <property type="entry name" value="Peptidase_S8"/>
    <property type="match status" value="1"/>
</dbReference>
<evidence type="ECO:0000313" key="10">
    <source>
        <dbReference type="Proteomes" id="UP000018692"/>
    </source>
</evidence>
<gene>
    <name evidence="9" type="ORF">N568_0102130</name>
</gene>
<evidence type="ECO:0000259" key="8">
    <source>
        <dbReference type="Pfam" id="PF00082"/>
    </source>
</evidence>
<dbReference type="InterPro" id="IPR000209">
    <property type="entry name" value="Peptidase_S8/S53_dom"/>
</dbReference>
<dbReference type="InterPro" id="IPR015500">
    <property type="entry name" value="Peptidase_S8_subtilisin-rel"/>
</dbReference>
<dbReference type="GO" id="GO:0006508">
    <property type="term" value="P:proteolysis"/>
    <property type="evidence" value="ECO:0007669"/>
    <property type="project" value="UniProtKB-KW"/>
</dbReference>
<dbReference type="InterPro" id="IPR023828">
    <property type="entry name" value="Peptidase_S8_Ser-AS"/>
</dbReference>
<evidence type="ECO:0000256" key="4">
    <source>
        <dbReference type="ARBA" id="ARBA00022825"/>
    </source>
</evidence>
<dbReference type="PROSITE" id="PS00136">
    <property type="entry name" value="SUBTILASE_ASP"/>
    <property type="match status" value="1"/>
</dbReference>
<reference evidence="9 10" key="1">
    <citation type="submission" date="2013-07" db="EMBL/GenBank/DDBJ databases">
        <title>Isolation of Lactococcus garvieae strain TRF1 from the fecal material of a timber rattlesnake.</title>
        <authorList>
            <person name="McLaughlin R.W."/>
            <person name="Cochran P.A."/>
            <person name="Dowd S.E."/>
        </authorList>
    </citation>
    <scope>NUCLEOTIDE SEQUENCE [LARGE SCALE GENOMIC DNA]</scope>
    <source>
        <strain evidence="9 10">TRF1</strain>
    </source>
</reference>
<evidence type="ECO:0000256" key="6">
    <source>
        <dbReference type="RuleBase" id="RU003355"/>
    </source>
</evidence>
<dbReference type="EMBL" id="AVFE01000004">
    <property type="protein sequence ID" value="ETD05509.1"/>
    <property type="molecule type" value="Genomic_DNA"/>
</dbReference>
<evidence type="ECO:0000256" key="7">
    <source>
        <dbReference type="SAM" id="MobiDB-lite"/>
    </source>
</evidence>
<evidence type="ECO:0000256" key="1">
    <source>
        <dbReference type="ARBA" id="ARBA00011073"/>
    </source>
</evidence>
<keyword evidence="3 5" id="KW-0378">Hydrolase</keyword>
<sequence>MSNEYLFNFFNNTRIIPNDPSWKVLWGLEKISMPQAWDMNTGSAEVKVAVIDSGIDYTHEDLLGNVNASQGYDFVDDDDDPKDEYSHDTHVAGTIGADTNNGVGVSGINWNIEMIPLRVLDDANKGKNSNFIKAINWATEKNYPLVNYSISSSSYSHSLEDAIENYPGLFVTSAGNQGEDYATTPRYPGCLDISNMITVGNSKENDERSSGSSYSKTGVDLVAPGNNIYSTLPGNEHGNKSGTSMAAPHVTGSAALALSQNKALTTEKLKKIY</sequence>
<name>V8ARE3_9LACT</name>
<evidence type="ECO:0000256" key="5">
    <source>
        <dbReference type="PROSITE-ProRule" id="PRU01240"/>
    </source>
</evidence>
<feature type="active site" description="Charge relay system" evidence="5">
    <location>
        <position position="52"/>
    </location>
</feature>
<dbReference type="PANTHER" id="PTHR43806">
    <property type="entry name" value="PEPTIDASE S8"/>
    <property type="match status" value="1"/>
</dbReference>
<dbReference type="InterPro" id="IPR050131">
    <property type="entry name" value="Peptidase_S8_subtilisin-like"/>
</dbReference>
<comment type="caution">
    <text evidence="9">The sequence shown here is derived from an EMBL/GenBank/DDBJ whole genome shotgun (WGS) entry which is preliminary data.</text>
</comment>
<dbReference type="PRINTS" id="PR00723">
    <property type="entry name" value="SUBTILISIN"/>
</dbReference>
<feature type="active site" description="Charge relay system" evidence="5">
    <location>
        <position position="87"/>
    </location>
</feature>
<evidence type="ECO:0000313" key="9">
    <source>
        <dbReference type="EMBL" id="ETD05509.1"/>
    </source>
</evidence>
<dbReference type="PATRIC" id="fig|1380772.3.peg.420"/>
<accession>V8ARE3</accession>
<dbReference type="GO" id="GO:0004252">
    <property type="term" value="F:serine-type endopeptidase activity"/>
    <property type="evidence" value="ECO:0007669"/>
    <property type="project" value="UniProtKB-UniRule"/>
</dbReference>
<dbReference type="Gene3D" id="3.40.50.200">
    <property type="entry name" value="Peptidase S8/S53 domain"/>
    <property type="match status" value="1"/>
</dbReference>
<dbReference type="PROSITE" id="PS51892">
    <property type="entry name" value="SUBTILASE"/>
    <property type="match status" value="1"/>
</dbReference>
<evidence type="ECO:0000256" key="2">
    <source>
        <dbReference type="ARBA" id="ARBA00022670"/>
    </source>
</evidence>
<evidence type="ECO:0000256" key="3">
    <source>
        <dbReference type="ARBA" id="ARBA00022801"/>
    </source>
</evidence>
<keyword evidence="2 5" id="KW-0645">Protease</keyword>
<dbReference type="InterPro" id="IPR023827">
    <property type="entry name" value="Peptidase_S8_Asp-AS"/>
</dbReference>
<organism evidence="9 10">
    <name type="scientific">Lactococcus garvieae TRF1</name>
    <dbReference type="NCBI Taxonomy" id="1380772"/>
    <lineage>
        <taxon>Bacteria</taxon>
        <taxon>Bacillati</taxon>
        <taxon>Bacillota</taxon>
        <taxon>Bacilli</taxon>
        <taxon>Lactobacillales</taxon>
        <taxon>Streptococcaceae</taxon>
        <taxon>Lactococcus</taxon>
    </lineage>
</organism>
<protein>
    <recommendedName>
        <fullName evidence="8">Peptidase S8/S53 domain-containing protein</fullName>
    </recommendedName>
</protein>
<dbReference type="PROSITE" id="PS00138">
    <property type="entry name" value="SUBTILASE_SER"/>
    <property type="match status" value="1"/>
</dbReference>
<feature type="active site" description="Charge relay system" evidence="5">
    <location>
        <position position="244"/>
    </location>
</feature>
<feature type="region of interest" description="Disordered" evidence="7">
    <location>
        <begin position="227"/>
        <end position="247"/>
    </location>
</feature>